<gene>
    <name evidence="2" type="ORF">SO802_022667</name>
</gene>
<sequence length="117" mass="12546">MHAVRYANCGGGPSDLKCVEVPVPTPKKDEVLIKVEAVSISPIDWVIQQGGLKPMFPRELPQIPGTNVAGEVVDVGSGVKNVKAGDKVIAMTGFAVKSSFLTKQTRRRGTKPTHSFF</sequence>
<dbReference type="Gene3D" id="3.90.180.10">
    <property type="entry name" value="Medium-chain alcohol dehydrogenases, catalytic domain"/>
    <property type="match status" value="1"/>
</dbReference>
<proteinExistence type="predicted"/>
<dbReference type="Pfam" id="PF08240">
    <property type="entry name" value="ADH_N"/>
    <property type="match status" value="1"/>
</dbReference>
<dbReference type="InterPro" id="IPR052733">
    <property type="entry name" value="Chloroplast_QOR"/>
</dbReference>
<keyword evidence="3" id="KW-1185">Reference proteome</keyword>
<dbReference type="SUPFAM" id="SSF50129">
    <property type="entry name" value="GroES-like"/>
    <property type="match status" value="1"/>
</dbReference>
<name>A0AAW2C432_9ROSI</name>
<evidence type="ECO:0000259" key="1">
    <source>
        <dbReference type="Pfam" id="PF08240"/>
    </source>
</evidence>
<organism evidence="2 3">
    <name type="scientific">Lithocarpus litseifolius</name>
    <dbReference type="NCBI Taxonomy" id="425828"/>
    <lineage>
        <taxon>Eukaryota</taxon>
        <taxon>Viridiplantae</taxon>
        <taxon>Streptophyta</taxon>
        <taxon>Embryophyta</taxon>
        <taxon>Tracheophyta</taxon>
        <taxon>Spermatophyta</taxon>
        <taxon>Magnoliopsida</taxon>
        <taxon>eudicotyledons</taxon>
        <taxon>Gunneridae</taxon>
        <taxon>Pentapetalae</taxon>
        <taxon>rosids</taxon>
        <taxon>fabids</taxon>
        <taxon>Fagales</taxon>
        <taxon>Fagaceae</taxon>
        <taxon>Lithocarpus</taxon>
    </lineage>
</organism>
<reference evidence="2 3" key="1">
    <citation type="submission" date="2024-01" db="EMBL/GenBank/DDBJ databases">
        <title>A telomere-to-telomere, gap-free genome of sweet tea (Lithocarpus litseifolius).</title>
        <authorList>
            <person name="Zhou J."/>
        </authorList>
    </citation>
    <scope>NUCLEOTIDE SEQUENCE [LARGE SCALE GENOMIC DNA]</scope>
    <source>
        <strain evidence="2">Zhou-2022a</strain>
        <tissue evidence="2">Leaf</tissue>
    </source>
</reference>
<dbReference type="PANTHER" id="PTHR44013:SF1">
    <property type="entry name" value="ZINC-TYPE ALCOHOL DEHYDROGENASE-LIKE PROTEIN C16A3.02C"/>
    <property type="match status" value="1"/>
</dbReference>
<dbReference type="InterPro" id="IPR013154">
    <property type="entry name" value="ADH-like_N"/>
</dbReference>
<dbReference type="PANTHER" id="PTHR44013">
    <property type="entry name" value="ZINC-TYPE ALCOHOL DEHYDROGENASE-LIKE PROTEIN C16A3.02C"/>
    <property type="match status" value="1"/>
</dbReference>
<accession>A0AAW2C432</accession>
<dbReference type="InterPro" id="IPR011032">
    <property type="entry name" value="GroES-like_sf"/>
</dbReference>
<evidence type="ECO:0000313" key="3">
    <source>
        <dbReference type="Proteomes" id="UP001459277"/>
    </source>
</evidence>
<dbReference type="EMBL" id="JAZDWU010000008">
    <property type="protein sequence ID" value="KAK9992964.1"/>
    <property type="molecule type" value="Genomic_DNA"/>
</dbReference>
<dbReference type="AlphaFoldDB" id="A0AAW2C432"/>
<protein>
    <recommendedName>
        <fullName evidence="1">Alcohol dehydrogenase-like N-terminal domain-containing protein</fullName>
    </recommendedName>
</protein>
<evidence type="ECO:0000313" key="2">
    <source>
        <dbReference type="EMBL" id="KAK9992964.1"/>
    </source>
</evidence>
<dbReference type="Proteomes" id="UP001459277">
    <property type="component" value="Unassembled WGS sequence"/>
</dbReference>
<feature type="domain" description="Alcohol dehydrogenase-like N-terminal" evidence="1">
    <location>
        <begin position="28"/>
        <end position="93"/>
    </location>
</feature>
<comment type="caution">
    <text evidence="2">The sequence shown here is derived from an EMBL/GenBank/DDBJ whole genome shotgun (WGS) entry which is preliminary data.</text>
</comment>